<dbReference type="InterPro" id="IPR017938">
    <property type="entry name" value="Riboflavin_synthase-like_b-brl"/>
</dbReference>
<comment type="cofactor">
    <cofactor evidence="2">
        <name>FAD</name>
        <dbReference type="ChEBI" id="CHEBI:57692"/>
    </cofactor>
</comment>
<evidence type="ECO:0000256" key="2">
    <source>
        <dbReference type="ARBA" id="ARBA00001974"/>
    </source>
</evidence>
<dbReference type="InterPro" id="IPR050415">
    <property type="entry name" value="MRET"/>
</dbReference>
<evidence type="ECO:0000256" key="1">
    <source>
        <dbReference type="ARBA" id="ARBA00001970"/>
    </source>
</evidence>
<comment type="similarity">
    <text evidence="11">Belongs to the globin family.</text>
</comment>
<dbReference type="InterPro" id="IPR001709">
    <property type="entry name" value="Flavoprot_Pyr_Nucl_cyt_Rdtase"/>
</dbReference>
<dbReference type="OrthoDB" id="3213438at2"/>
<comment type="similarity">
    <text evidence="3">In the C-terminal section; belongs to the flavoprotein pyridine nucleotide cytochrome reductase family.</text>
</comment>
<dbReference type="Pfam" id="PF00175">
    <property type="entry name" value="NAD_binding_1"/>
    <property type="match status" value="1"/>
</dbReference>
<proteinExistence type="inferred from homology"/>
<feature type="domain" description="FAD-binding FR-type" evidence="13">
    <location>
        <begin position="167"/>
        <end position="268"/>
    </location>
</feature>
<keyword evidence="8" id="KW-0520">NAD</keyword>
<dbReference type="PANTHER" id="PTHR47354:SF5">
    <property type="entry name" value="PROTEIN RFBI"/>
    <property type="match status" value="1"/>
</dbReference>
<dbReference type="EC" id="1.14.12.17" evidence="4"/>
<dbReference type="InterPro" id="IPR012292">
    <property type="entry name" value="Globin/Proto"/>
</dbReference>
<comment type="cofactor">
    <cofactor evidence="1">
        <name>heme b</name>
        <dbReference type="ChEBI" id="CHEBI:60344"/>
    </cofactor>
</comment>
<evidence type="ECO:0000256" key="6">
    <source>
        <dbReference type="ARBA" id="ARBA00022857"/>
    </source>
</evidence>
<dbReference type="Gene3D" id="1.10.490.10">
    <property type="entry name" value="Globins"/>
    <property type="match status" value="1"/>
</dbReference>
<evidence type="ECO:0000256" key="9">
    <source>
        <dbReference type="ARBA" id="ARBA00048649"/>
    </source>
</evidence>
<feature type="domain" description="Globin" evidence="12">
    <location>
        <begin position="26"/>
        <end position="160"/>
    </location>
</feature>
<dbReference type="InterPro" id="IPR017927">
    <property type="entry name" value="FAD-bd_FR_type"/>
</dbReference>
<dbReference type="PROSITE" id="PS51384">
    <property type="entry name" value="FAD_FR"/>
    <property type="match status" value="1"/>
</dbReference>
<comment type="caution">
    <text evidence="14">The sequence shown here is derived from an EMBL/GenBank/DDBJ whole genome shotgun (WGS) entry which is preliminary data.</text>
</comment>
<keyword evidence="11" id="KW-0479">Metal-binding</keyword>
<dbReference type="SUPFAM" id="SSF63380">
    <property type="entry name" value="Riboflavin synthase domain-like"/>
    <property type="match status" value="1"/>
</dbReference>
<dbReference type="SUPFAM" id="SSF52343">
    <property type="entry name" value="Ferredoxin reductase-like, C-terminal NADP-linked domain"/>
    <property type="match status" value="1"/>
</dbReference>
<evidence type="ECO:0000256" key="11">
    <source>
        <dbReference type="RuleBase" id="RU000356"/>
    </source>
</evidence>
<evidence type="ECO:0000259" key="13">
    <source>
        <dbReference type="PROSITE" id="PS51384"/>
    </source>
</evidence>
<evidence type="ECO:0000256" key="4">
    <source>
        <dbReference type="ARBA" id="ARBA00012229"/>
    </source>
</evidence>
<dbReference type="InterPro" id="IPR009050">
    <property type="entry name" value="Globin-like_sf"/>
</dbReference>
<dbReference type="CDD" id="cd06187">
    <property type="entry name" value="O2ase_reductase_like"/>
    <property type="match status" value="1"/>
</dbReference>
<dbReference type="PANTHER" id="PTHR47354">
    <property type="entry name" value="NADH OXIDOREDUCTASE HCR"/>
    <property type="match status" value="1"/>
</dbReference>
<dbReference type="Gene3D" id="2.40.30.10">
    <property type="entry name" value="Translation factors"/>
    <property type="match status" value="1"/>
</dbReference>
<dbReference type="CDD" id="cd19753">
    <property type="entry name" value="Mb-like_oxidoreductase"/>
    <property type="match status" value="1"/>
</dbReference>
<sequence>MQIAVTLRCCLDHLSDNVFGPARREARSPVDTARLRSSWNTVAGFGGGVPLFFYSTLFLTHPHLREMFPAGMSAQRDKLVRALGKVVASVDELEAAVPFLRQLGRDHRKFTVPADHYPAVGQALLATLEHFLGDEWNPDLAADWSAAYKLVADVMIAAAGESAHTAPPWWPAEVVRHERRSLETAVLTLRTDRPLGYRPGQSVSLETSLRPKIWRYYSPATAPREDNLLELHVRMVDGGAVSSALVQAIRPGDLLRLGAPIGGRLTLDHPHDLVLISGGTGLAPLKALLGQIANEPRPRRVDLFVGARTARDLYDMPALQALGAAVPNLRVVPVVSDDPRFAGPQGAVGEVALCHGSWQNRKVYVCGSPAMVTATRNLLYGAGVPDEHVHWEDFAGYQDPAEAGIGFLTRG</sequence>
<comment type="catalytic activity">
    <reaction evidence="10">
        <text>2 nitric oxide + NADPH + 2 O2 = 2 nitrate + NADP(+) + H(+)</text>
        <dbReference type="Rhea" id="RHEA:19465"/>
        <dbReference type="ChEBI" id="CHEBI:15378"/>
        <dbReference type="ChEBI" id="CHEBI:15379"/>
        <dbReference type="ChEBI" id="CHEBI:16480"/>
        <dbReference type="ChEBI" id="CHEBI:17632"/>
        <dbReference type="ChEBI" id="CHEBI:57783"/>
        <dbReference type="ChEBI" id="CHEBI:58349"/>
        <dbReference type="EC" id="1.14.12.17"/>
    </reaction>
</comment>
<keyword evidence="11" id="KW-0561">Oxygen transport</keyword>
<evidence type="ECO:0000256" key="3">
    <source>
        <dbReference type="ARBA" id="ARBA00006401"/>
    </source>
</evidence>
<keyword evidence="5" id="KW-0001">2Fe-2S</keyword>
<dbReference type="SUPFAM" id="SSF46458">
    <property type="entry name" value="Globin-like"/>
    <property type="match status" value="1"/>
</dbReference>
<protein>
    <recommendedName>
        <fullName evidence="4">nitric oxide dioxygenase</fullName>
        <ecNumber evidence="4">1.14.12.17</ecNumber>
    </recommendedName>
</protein>
<organism evidence="14 15">
    <name type="scientific">Amycolatopsis acidiphila</name>
    <dbReference type="NCBI Taxonomy" id="715473"/>
    <lineage>
        <taxon>Bacteria</taxon>
        <taxon>Bacillati</taxon>
        <taxon>Actinomycetota</taxon>
        <taxon>Actinomycetes</taxon>
        <taxon>Pseudonocardiales</taxon>
        <taxon>Pseudonocardiaceae</taxon>
        <taxon>Amycolatopsis</taxon>
    </lineage>
</organism>
<reference evidence="14 15" key="1">
    <citation type="submission" date="2019-07" db="EMBL/GenBank/DDBJ databases">
        <title>New species of Amycolatopsis and Streptomyces.</title>
        <authorList>
            <person name="Duangmal K."/>
            <person name="Teo W.F.A."/>
            <person name="Lipun K."/>
        </authorList>
    </citation>
    <scope>NUCLEOTIDE SEQUENCE [LARGE SCALE GENOMIC DNA]</scope>
    <source>
        <strain evidence="14 15">JCM 30562</strain>
    </source>
</reference>
<dbReference type="PROSITE" id="PS01033">
    <property type="entry name" value="GLOBIN"/>
    <property type="match status" value="1"/>
</dbReference>
<dbReference type="PRINTS" id="PR00371">
    <property type="entry name" value="FPNCR"/>
</dbReference>
<evidence type="ECO:0000259" key="12">
    <source>
        <dbReference type="PROSITE" id="PS01033"/>
    </source>
</evidence>
<evidence type="ECO:0000256" key="5">
    <source>
        <dbReference type="ARBA" id="ARBA00022714"/>
    </source>
</evidence>
<name>A0A557ZWE8_9PSEU</name>
<evidence type="ECO:0000256" key="10">
    <source>
        <dbReference type="ARBA" id="ARBA00049433"/>
    </source>
</evidence>
<dbReference type="AlphaFoldDB" id="A0A557ZWE8"/>
<keyword evidence="11" id="KW-0813">Transport</keyword>
<dbReference type="PRINTS" id="PR00410">
    <property type="entry name" value="PHEHYDRXLASE"/>
</dbReference>
<keyword evidence="7" id="KW-0411">Iron-sulfur</keyword>
<dbReference type="InterPro" id="IPR008333">
    <property type="entry name" value="Cbr1-like_FAD-bd_dom"/>
</dbReference>
<dbReference type="EMBL" id="VJZA01000104">
    <property type="protein sequence ID" value="TVT16298.1"/>
    <property type="molecule type" value="Genomic_DNA"/>
</dbReference>
<dbReference type="Proteomes" id="UP000318578">
    <property type="component" value="Unassembled WGS sequence"/>
</dbReference>
<dbReference type="Gene3D" id="3.40.50.80">
    <property type="entry name" value="Nucleotide-binding domain of ferredoxin-NADP reductase (FNR) module"/>
    <property type="match status" value="1"/>
</dbReference>
<keyword evidence="15" id="KW-1185">Reference proteome</keyword>
<evidence type="ECO:0000256" key="8">
    <source>
        <dbReference type="ARBA" id="ARBA00023027"/>
    </source>
</evidence>
<keyword evidence="11" id="KW-0408">Iron</keyword>
<gene>
    <name evidence="14" type="ORF">FNH06_34885</name>
</gene>
<dbReference type="GO" id="GO:0019825">
    <property type="term" value="F:oxygen binding"/>
    <property type="evidence" value="ECO:0007669"/>
    <property type="project" value="InterPro"/>
</dbReference>
<dbReference type="GO" id="GO:0005344">
    <property type="term" value="F:oxygen carrier activity"/>
    <property type="evidence" value="ECO:0007669"/>
    <property type="project" value="UniProtKB-KW"/>
</dbReference>
<comment type="catalytic activity">
    <reaction evidence="9">
        <text>2 nitric oxide + NADH + 2 O2 = 2 nitrate + NAD(+) + H(+)</text>
        <dbReference type="Rhea" id="RHEA:19469"/>
        <dbReference type="ChEBI" id="CHEBI:15378"/>
        <dbReference type="ChEBI" id="CHEBI:15379"/>
        <dbReference type="ChEBI" id="CHEBI:16480"/>
        <dbReference type="ChEBI" id="CHEBI:17632"/>
        <dbReference type="ChEBI" id="CHEBI:57540"/>
        <dbReference type="ChEBI" id="CHEBI:57945"/>
        <dbReference type="EC" id="1.14.12.17"/>
    </reaction>
</comment>
<dbReference type="InterPro" id="IPR039261">
    <property type="entry name" value="FNR_nucleotide-bd"/>
</dbReference>
<dbReference type="GO" id="GO:0008941">
    <property type="term" value="F:nitric oxide dioxygenase NAD(P)H activity"/>
    <property type="evidence" value="ECO:0007669"/>
    <property type="project" value="UniProtKB-EC"/>
</dbReference>
<accession>A0A557ZWE8</accession>
<dbReference type="GO" id="GO:0051537">
    <property type="term" value="F:2 iron, 2 sulfur cluster binding"/>
    <property type="evidence" value="ECO:0007669"/>
    <property type="project" value="UniProtKB-KW"/>
</dbReference>
<evidence type="ECO:0000313" key="15">
    <source>
        <dbReference type="Proteomes" id="UP000318578"/>
    </source>
</evidence>
<keyword evidence="6" id="KW-0521">NADP</keyword>
<dbReference type="InterPro" id="IPR001433">
    <property type="entry name" value="OxRdtase_FAD/NAD-bd"/>
</dbReference>
<keyword evidence="11" id="KW-0349">Heme</keyword>
<dbReference type="Pfam" id="PF00970">
    <property type="entry name" value="FAD_binding_6"/>
    <property type="match status" value="1"/>
</dbReference>
<evidence type="ECO:0000256" key="7">
    <source>
        <dbReference type="ARBA" id="ARBA00023014"/>
    </source>
</evidence>
<evidence type="ECO:0000313" key="14">
    <source>
        <dbReference type="EMBL" id="TVT16298.1"/>
    </source>
</evidence>
<dbReference type="GO" id="GO:0020037">
    <property type="term" value="F:heme binding"/>
    <property type="evidence" value="ECO:0007669"/>
    <property type="project" value="InterPro"/>
</dbReference>
<dbReference type="InterPro" id="IPR000971">
    <property type="entry name" value="Globin"/>
</dbReference>
<dbReference type="Pfam" id="PF00042">
    <property type="entry name" value="Globin"/>
    <property type="match status" value="1"/>
</dbReference>